<reference evidence="2" key="1">
    <citation type="submission" date="2016-10" db="EMBL/GenBank/DDBJ databases">
        <authorList>
            <person name="Varghese N."/>
            <person name="Submissions S."/>
        </authorList>
    </citation>
    <scope>NUCLEOTIDE SEQUENCE [LARGE SCALE GENOMIC DNA]</scope>
    <source>
        <strain evidence="2">CGMCC 1.2747</strain>
    </source>
</reference>
<protein>
    <submittedName>
        <fullName evidence="1">Uncharacterized protein</fullName>
    </submittedName>
</protein>
<dbReference type="EMBL" id="FNDB01000002">
    <property type="protein sequence ID" value="SDG76964.1"/>
    <property type="molecule type" value="Genomic_DNA"/>
</dbReference>
<organism evidence="1 2">
    <name type="scientific">Flavobacterium omnivorum</name>
    <dbReference type="NCBI Taxonomy" id="178355"/>
    <lineage>
        <taxon>Bacteria</taxon>
        <taxon>Pseudomonadati</taxon>
        <taxon>Bacteroidota</taxon>
        <taxon>Flavobacteriia</taxon>
        <taxon>Flavobacteriales</taxon>
        <taxon>Flavobacteriaceae</taxon>
        <taxon>Flavobacterium</taxon>
    </lineage>
</organism>
<proteinExistence type="predicted"/>
<dbReference type="PROSITE" id="PS51257">
    <property type="entry name" value="PROKAR_LIPOPROTEIN"/>
    <property type="match status" value="1"/>
</dbReference>
<name>A0A1G7WYI0_9FLAO</name>
<dbReference type="OrthoDB" id="1256117at2"/>
<keyword evidence="2" id="KW-1185">Reference proteome</keyword>
<dbReference type="AlphaFoldDB" id="A0A1G7WYI0"/>
<dbReference type="RefSeq" id="WP_139171380.1">
    <property type="nucleotide sequence ID" value="NZ_FNDB01000002.1"/>
</dbReference>
<evidence type="ECO:0000313" key="1">
    <source>
        <dbReference type="EMBL" id="SDG76964.1"/>
    </source>
</evidence>
<sequence length="156" mass="18109">MRNYFYTLMFSLILIQSCQRKINSNKFIGTWNGTHTEGGYAKLKINKENTFSYESAGNGNKTFSSGHYKIVGDSIALTSKNATEVDGCYIIIQYGQCFFKELRQTQMNCQPSKNEFYEFFDNDIFYFKKNTLIHKNNPEEEEKCPDKSEDGFVKSK</sequence>
<gene>
    <name evidence="1" type="ORF">SAMN04488062_10286</name>
</gene>
<dbReference type="Proteomes" id="UP000199274">
    <property type="component" value="Unassembled WGS sequence"/>
</dbReference>
<evidence type="ECO:0000313" key="2">
    <source>
        <dbReference type="Proteomes" id="UP000199274"/>
    </source>
</evidence>
<accession>A0A1G7WYI0</accession>